<dbReference type="AlphaFoldDB" id="A0A3D9T0X8"/>
<reference evidence="3 4" key="1">
    <citation type="submission" date="2018-08" db="EMBL/GenBank/DDBJ databases">
        <title>Sequencing the genomes of 1000 actinobacteria strains.</title>
        <authorList>
            <person name="Klenk H.-P."/>
        </authorList>
    </citation>
    <scope>NUCLEOTIDE SEQUENCE [LARGE SCALE GENOMIC DNA]</scope>
    <source>
        <strain evidence="3 4">DSM 43927</strain>
    </source>
</reference>
<feature type="region of interest" description="Disordered" evidence="1">
    <location>
        <begin position="24"/>
        <end position="44"/>
    </location>
</feature>
<organism evidence="3 4">
    <name type="scientific">Thermomonospora umbrina</name>
    <dbReference type="NCBI Taxonomy" id="111806"/>
    <lineage>
        <taxon>Bacteria</taxon>
        <taxon>Bacillati</taxon>
        <taxon>Actinomycetota</taxon>
        <taxon>Actinomycetes</taxon>
        <taxon>Streptosporangiales</taxon>
        <taxon>Thermomonosporaceae</taxon>
        <taxon>Thermomonospora</taxon>
    </lineage>
</organism>
<proteinExistence type="predicted"/>
<dbReference type="PROSITE" id="PS51257">
    <property type="entry name" value="PROKAR_LIPOPROTEIN"/>
    <property type="match status" value="1"/>
</dbReference>
<dbReference type="RefSeq" id="WP_116025621.1">
    <property type="nucleotide sequence ID" value="NZ_QTTT01000001.1"/>
</dbReference>
<comment type="caution">
    <text evidence="3">The sequence shown here is derived from an EMBL/GenBank/DDBJ whole genome shotgun (WGS) entry which is preliminary data.</text>
</comment>
<keyword evidence="2" id="KW-0732">Signal</keyword>
<feature type="signal peptide" evidence="2">
    <location>
        <begin position="1"/>
        <end position="19"/>
    </location>
</feature>
<keyword evidence="4" id="KW-1185">Reference proteome</keyword>
<evidence type="ECO:0000256" key="2">
    <source>
        <dbReference type="SAM" id="SignalP"/>
    </source>
</evidence>
<evidence type="ECO:0000313" key="3">
    <source>
        <dbReference type="EMBL" id="REF00471.1"/>
    </source>
</evidence>
<name>A0A3D9T0X8_9ACTN</name>
<feature type="chain" id="PRO_5038906629" evidence="2">
    <location>
        <begin position="20"/>
        <end position="290"/>
    </location>
</feature>
<gene>
    <name evidence="3" type="ORF">DFJ69_6011</name>
</gene>
<evidence type="ECO:0000313" key="4">
    <source>
        <dbReference type="Proteomes" id="UP000256661"/>
    </source>
</evidence>
<dbReference type="Proteomes" id="UP000256661">
    <property type="component" value="Unassembled WGS sequence"/>
</dbReference>
<evidence type="ECO:0000256" key="1">
    <source>
        <dbReference type="SAM" id="MobiDB-lite"/>
    </source>
</evidence>
<sequence>MRAVNATALVGSIMIVTMAGCGAGQAAAPPSPSPPAPAASAPSAGESLMLRMPEDDAKIPNPGTGRADPRLQGALLTRFDPGPSVAPPVQAITPGAVRFPLRDTRSMYLAVRQISSPFIAPAACSTWTSGMWFTLVSRFAATTGAQLAASMYQTPGSEIGPDHITPHGAAAPQPRGSLTFSQSIITGPAQVMGILADERIPAECGRLTQTAGPAGRIEPLPVSPIGEHTWAYRLIDDKGFVWHWVQAIGLRGHLIEIRIPNQEPGPQGDMLRTLQHIAAQAHAKAAKTLP</sequence>
<accession>A0A3D9T0X8</accession>
<dbReference type="EMBL" id="QTTT01000001">
    <property type="protein sequence ID" value="REF00471.1"/>
    <property type="molecule type" value="Genomic_DNA"/>
</dbReference>
<protein>
    <submittedName>
        <fullName evidence="3">Uncharacterized protein</fullName>
    </submittedName>
</protein>
<dbReference type="OrthoDB" id="3477298at2"/>